<evidence type="ECO:0000313" key="2">
    <source>
        <dbReference type="EMBL" id="MCW7506097.1"/>
    </source>
</evidence>
<sequence length="138" mass="15800">MNDVSNQATSIFATLFLPSEGFFQLPLEDRISMVNMVFGNKIYPSLELRFDRMDYEADHNTKSRILISSLWLGTISIFLSWEVLSFPMMTNLQRQKITLPSGLMEEKQKDYNPVSSNRLAETQGNSLTMVPMNLPKSI</sequence>
<dbReference type="RefSeq" id="WP_265359655.1">
    <property type="nucleotide sequence ID" value="NZ_JAMQPR010000003.1"/>
</dbReference>
<organism evidence="2 3">
    <name type="scientific">Leptospira paudalimensis</name>
    <dbReference type="NCBI Taxonomy" id="2950024"/>
    <lineage>
        <taxon>Bacteria</taxon>
        <taxon>Pseudomonadati</taxon>
        <taxon>Spirochaetota</taxon>
        <taxon>Spirochaetia</taxon>
        <taxon>Leptospirales</taxon>
        <taxon>Leptospiraceae</taxon>
        <taxon>Leptospira</taxon>
    </lineage>
</organism>
<accession>A0ABT3MCI7</accession>
<comment type="caution">
    <text evidence="2">The sequence shown here is derived from an EMBL/GenBank/DDBJ whole genome shotgun (WGS) entry which is preliminary data.</text>
</comment>
<protein>
    <submittedName>
        <fullName evidence="2">Uncharacterized protein</fullName>
    </submittedName>
</protein>
<keyword evidence="1" id="KW-0812">Transmembrane</keyword>
<reference evidence="2 3" key="1">
    <citation type="submission" date="2022-06" db="EMBL/GenBank/DDBJ databases">
        <title>Leptospira isolates from biofilms formed at urban environments.</title>
        <authorList>
            <person name="Ribeiro P.S."/>
            <person name="Sousa T."/>
            <person name="Carvalho N."/>
            <person name="Aburjaile F."/>
            <person name="Neves F."/>
            <person name="Oliveira D."/>
            <person name="Blanco L."/>
            <person name="Lima J."/>
            <person name="Costa F."/>
            <person name="Brenig B."/>
            <person name="Soares S."/>
            <person name="Ramos R."/>
            <person name="Goes-Neto A."/>
            <person name="Matiuzzi M."/>
            <person name="Azevedo V."/>
            <person name="Ristow P."/>
        </authorList>
    </citation>
    <scope>NUCLEOTIDE SEQUENCE [LARGE SCALE GENOMIC DNA]</scope>
    <source>
        <strain evidence="2 3">VSF14</strain>
    </source>
</reference>
<keyword evidence="3" id="KW-1185">Reference proteome</keyword>
<feature type="transmembrane region" description="Helical" evidence="1">
    <location>
        <begin position="65"/>
        <end position="84"/>
    </location>
</feature>
<dbReference type="EMBL" id="JAMQPR010000003">
    <property type="protein sequence ID" value="MCW7506097.1"/>
    <property type="molecule type" value="Genomic_DNA"/>
</dbReference>
<gene>
    <name evidence="2" type="ORF">ND855_18325</name>
</gene>
<keyword evidence="1" id="KW-1133">Transmembrane helix</keyword>
<evidence type="ECO:0000313" key="3">
    <source>
        <dbReference type="Proteomes" id="UP001208794"/>
    </source>
</evidence>
<name>A0ABT3MCI7_9LEPT</name>
<dbReference type="Proteomes" id="UP001208794">
    <property type="component" value="Unassembled WGS sequence"/>
</dbReference>
<evidence type="ECO:0000256" key="1">
    <source>
        <dbReference type="SAM" id="Phobius"/>
    </source>
</evidence>
<proteinExistence type="predicted"/>
<keyword evidence="1" id="KW-0472">Membrane</keyword>